<dbReference type="Gene3D" id="1.25.40.10">
    <property type="entry name" value="Tetratricopeptide repeat domain"/>
    <property type="match status" value="2"/>
</dbReference>
<dbReference type="NCBIfam" id="TIGR00756">
    <property type="entry name" value="PPR"/>
    <property type="match status" value="1"/>
</dbReference>
<evidence type="ECO:0000259" key="4">
    <source>
        <dbReference type="Pfam" id="PF14432"/>
    </source>
</evidence>
<dbReference type="InterPro" id="IPR002885">
    <property type="entry name" value="PPR_rpt"/>
</dbReference>
<dbReference type="InterPro" id="IPR011990">
    <property type="entry name" value="TPR-like_helical_dom_sf"/>
</dbReference>
<gene>
    <name evidence="5" type="ORF">TEA_018823</name>
</gene>
<reference evidence="5 6" key="1">
    <citation type="journal article" date="2018" name="Proc. Natl. Acad. Sci. U.S.A.">
        <title>Draft genome sequence of Camellia sinensis var. sinensis provides insights into the evolution of the tea genome and tea quality.</title>
        <authorList>
            <person name="Wei C."/>
            <person name="Yang H."/>
            <person name="Wang S."/>
            <person name="Zhao J."/>
            <person name="Liu C."/>
            <person name="Gao L."/>
            <person name="Xia E."/>
            <person name="Lu Y."/>
            <person name="Tai Y."/>
            <person name="She G."/>
            <person name="Sun J."/>
            <person name="Cao H."/>
            <person name="Tong W."/>
            <person name="Gao Q."/>
            <person name="Li Y."/>
            <person name="Deng W."/>
            <person name="Jiang X."/>
            <person name="Wang W."/>
            <person name="Chen Q."/>
            <person name="Zhang S."/>
            <person name="Li H."/>
            <person name="Wu J."/>
            <person name="Wang P."/>
            <person name="Li P."/>
            <person name="Shi C."/>
            <person name="Zheng F."/>
            <person name="Jian J."/>
            <person name="Huang B."/>
            <person name="Shan D."/>
            <person name="Shi M."/>
            <person name="Fang C."/>
            <person name="Yue Y."/>
            <person name="Li F."/>
            <person name="Li D."/>
            <person name="Wei S."/>
            <person name="Han B."/>
            <person name="Jiang C."/>
            <person name="Yin Y."/>
            <person name="Xia T."/>
            <person name="Zhang Z."/>
            <person name="Bennetzen J.L."/>
            <person name="Zhao S."/>
            <person name="Wan X."/>
        </authorList>
    </citation>
    <scope>NUCLEOTIDE SEQUENCE [LARGE SCALE GENOMIC DNA]</scope>
    <source>
        <strain evidence="6">cv. Shuchazao</strain>
        <tissue evidence="5">Leaf</tissue>
    </source>
</reference>
<keyword evidence="2" id="KW-0677">Repeat</keyword>
<dbReference type="Pfam" id="PF01535">
    <property type="entry name" value="PPR"/>
    <property type="match status" value="3"/>
</dbReference>
<keyword evidence="6" id="KW-1185">Reference proteome</keyword>
<feature type="repeat" description="PPR" evidence="3">
    <location>
        <begin position="62"/>
        <end position="96"/>
    </location>
</feature>
<dbReference type="EMBL" id="SDRB02010807">
    <property type="protein sequence ID" value="THG04183.1"/>
    <property type="molecule type" value="Genomic_DNA"/>
</dbReference>
<comment type="caution">
    <text evidence="5">The sequence shown here is derived from an EMBL/GenBank/DDBJ whole genome shotgun (WGS) entry which is preliminary data.</text>
</comment>
<dbReference type="Pfam" id="PF14432">
    <property type="entry name" value="DYW_deaminase"/>
    <property type="match status" value="1"/>
</dbReference>
<dbReference type="GO" id="GO:0009451">
    <property type="term" value="P:RNA modification"/>
    <property type="evidence" value="ECO:0007669"/>
    <property type="project" value="InterPro"/>
</dbReference>
<sequence>MTILPGCVALAALAKGKEIHAYAIRNALASDVAVGSALVDMYAKCGCLNLSRRIFDYMPVRNIITWNAIIMAYGMHGKGEEAFELFKSMVGKEHRGEEVEPNENERRLWNRTHIEPTSDHYACVVDLLGRAGQLEEVHELVNAMPCEFDKIGAWSSLLGACQIHQKVEFGEIAAKNLLRLEPDVTSHYFDDEVHKFTAGDSLHPQSEKLHGFLETLAERIRKEGYVPDTSCVLHIVNEEEKENLLCGHSGKLAIAFGILNTPPGTTIRVAKNLRVCNDCHVATKFISKIVGREIIVRIVRRFHHLKDGNCSCGDYW</sequence>
<dbReference type="FunFam" id="1.25.40.10:FF:001359">
    <property type="entry name" value="Pentatricopeptide repeat-containing protein At3g57430, chloroplastic"/>
    <property type="match status" value="1"/>
</dbReference>
<dbReference type="GO" id="GO:0008270">
    <property type="term" value="F:zinc ion binding"/>
    <property type="evidence" value="ECO:0007669"/>
    <property type="project" value="InterPro"/>
</dbReference>
<evidence type="ECO:0000256" key="2">
    <source>
        <dbReference type="ARBA" id="ARBA00022737"/>
    </source>
</evidence>
<comment type="similarity">
    <text evidence="1">Belongs to the PPR family. PCMP-H subfamily.</text>
</comment>
<dbReference type="InterPro" id="IPR032867">
    <property type="entry name" value="DYW_dom"/>
</dbReference>
<dbReference type="InterPro" id="IPR046960">
    <property type="entry name" value="PPR_At4g14850-like_plant"/>
</dbReference>
<dbReference type="AlphaFoldDB" id="A0A4S4DMG9"/>
<dbReference type="PROSITE" id="PS51375">
    <property type="entry name" value="PPR"/>
    <property type="match status" value="1"/>
</dbReference>
<dbReference type="Proteomes" id="UP000306102">
    <property type="component" value="Unassembled WGS sequence"/>
</dbReference>
<evidence type="ECO:0000313" key="5">
    <source>
        <dbReference type="EMBL" id="THG04183.1"/>
    </source>
</evidence>
<name>A0A4S4DMG9_CAMSN</name>
<proteinExistence type="inferred from homology"/>
<protein>
    <recommendedName>
        <fullName evidence="4">DYW domain-containing protein</fullName>
    </recommendedName>
</protein>
<feature type="domain" description="DYW" evidence="4">
    <location>
        <begin position="224"/>
        <end position="316"/>
    </location>
</feature>
<evidence type="ECO:0000256" key="1">
    <source>
        <dbReference type="ARBA" id="ARBA00006643"/>
    </source>
</evidence>
<dbReference type="GO" id="GO:0003723">
    <property type="term" value="F:RNA binding"/>
    <property type="evidence" value="ECO:0007669"/>
    <property type="project" value="InterPro"/>
</dbReference>
<accession>A0A4S4DMG9</accession>
<evidence type="ECO:0000256" key="3">
    <source>
        <dbReference type="PROSITE-ProRule" id="PRU00708"/>
    </source>
</evidence>
<evidence type="ECO:0000313" key="6">
    <source>
        <dbReference type="Proteomes" id="UP000306102"/>
    </source>
</evidence>
<dbReference type="PANTHER" id="PTHR47926:SF514">
    <property type="entry name" value="TETRATRICOPEPTIDE-LIKE HELICAL DOMAIN SUPERFAMILY, DYW DOMAIN-CONTAINING PROTEIN"/>
    <property type="match status" value="1"/>
</dbReference>
<dbReference type="PANTHER" id="PTHR47926">
    <property type="entry name" value="PENTATRICOPEPTIDE REPEAT-CONTAINING PROTEIN"/>
    <property type="match status" value="1"/>
</dbReference>
<organism evidence="5 6">
    <name type="scientific">Camellia sinensis var. sinensis</name>
    <name type="common">China tea</name>
    <dbReference type="NCBI Taxonomy" id="542762"/>
    <lineage>
        <taxon>Eukaryota</taxon>
        <taxon>Viridiplantae</taxon>
        <taxon>Streptophyta</taxon>
        <taxon>Embryophyta</taxon>
        <taxon>Tracheophyta</taxon>
        <taxon>Spermatophyta</taxon>
        <taxon>Magnoliopsida</taxon>
        <taxon>eudicotyledons</taxon>
        <taxon>Gunneridae</taxon>
        <taxon>Pentapetalae</taxon>
        <taxon>asterids</taxon>
        <taxon>Ericales</taxon>
        <taxon>Theaceae</taxon>
        <taxon>Camellia</taxon>
    </lineage>
</organism>